<dbReference type="SUPFAM" id="SSF54106">
    <property type="entry name" value="LysM domain"/>
    <property type="match status" value="2"/>
</dbReference>
<dbReference type="EC" id="3.2.1.14" evidence="2"/>
<evidence type="ECO:0000256" key="6">
    <source>
        <dbReference type="ARBA" id="ARBA00023026"/>
    </source>
</evidence>
<accession>A0A9W9S4A0</accession>
<dbReference type="PROSITE" id="PS51910">
    <property type="entry name" value="GH18_2"/>
    <property type="match status" value="1"/>
</dbReference>
<evidence type="ECO:0000256" key="9">
    <source>
        <dbReference type="ARBA" id="ARBA00023326"/>
    </source>
</evidence>
<feature type="chain" id="PRO_5040952351" description="chitinase" evidence="11">
    <location>
        <begin position="19"/>
        <end position="676"/>
    </location>
</feature>
<keyword evidence="6" id="KW-0843">Virulence</keyword>
<keyword evidence="9" id="KW-0624">Polysaccharide degradation</keyword>
<dbReference type="SUPFAM" id="SSF57016">
    <property type="entry name" value="Plant lectins/antimicrobial peptides"/>
    <property type="match status" value="1"/>
</dbReference>
<dbReference type="SMART" id="SM00257">
    <property type="entry name" value="LysM"/>
    <property type="match status" value="2"/>
</dbReference>
<evidence type="ECO:0000256" key="1">
    <source>
        <dbReference type="ARBA" id="ARBA00000822"/>
    </source>
</evidence>
<dbReference type="SUPFAM" id="SSF51445">
    <property type="entry name" value="(Trans)glycosidases"/>
    <property type="match status" value="1"/>
</dbReference>
<feature type="signal peptide" evidence="11">
    <location>
        <begin position="1"/>
        <end position="18"/>
    </location>
</feature>
<evidence type="ECO:0000313" key="15">
    <source>
        <dbReference type="Proteomes" id="UP001147782"/>
    </source>
</evidence>
<keyword evidence="3" id="KW-0147">Chitin-binding</keyword>
<dbReference type="PROSITE" id="PS01095">
    <property type="entry name" value="GH18_1"/>
    <property type="match status" value="1"/>
</dbReference>
<reference evidence="14" key="1">
    <citation type="submission" date="2022-11" db="EMBL/GenBank/DDBJ databases">
        <authorList>
            <person name="Petersen C."/>
        </authorList>
    </citation>
    <scope>NUCLEOTIDE SEQUENCE</scope>
    <source>
        <strain evidence="14">IBT 29864</strain>
    </source>
</reference>
<dbReference type="InterPro" id="IPR053214">
    <property type="entry name" value="LysM12-like"/>
</dbReference>
<dbReference type="Pfam" id="PF00704">
    <property type="entry name" value="Glyco_hydro_18"/>
    <property type="match status" value="1"/>
</dbReference>
<protein>
    <recommendedName>
        <fullName evidence="2">chitinase</fullName>
        <ecNumber evidence="2">3.2.1.14</ecNumber>
    </recommendedName>
</protein>
<dbReference type="Pfam" id="PF01476">
    <property type="entry name" value="LysM"/>
    <property type="match status" value="2"/>
</dbReference>
<keyword evidence="5" id="KW-0146">Chitin degradation</keyword>
<evidence type="ECO:0000256" key="11">
    <source>
        <dbReference type="SAM" id="SignalP"/>
    </source>
</evidence>
<dbReference type="PANTHER" id="PTHR47700">
    <property type="entry name" value="V CHITINASE, PUTATIVE (AFU_ORTHOLOGUE AFUA_6G13720)-RELATED"/>
    <property type="match status" value="1"/>
</dbReference>
<reference evidence="14" key="2">
    <citation type="journal article" date="2023" name="IMA Fungus">
        <title>Comparative genomic study of the Penicillium genus elucidates a diverse pangenome and 15 lateral gene transfer events.</title>
        <authorList>
            <person name="Petersen C."/>
            <person name="Sorensen T."/>
            <person name="Nielsen M.R."/>
            <person name="Sondergaard T.E."/>
            <person name="Sorensen J.L."/>
            <person name="Fitzpatrick D.A."/>
            <person name="Frisvad J.C."/>
            <person name="Nielsen K.L."/>
        </authorList>
    </citation>
    <scope>NUCLEOTIDE SEQUENCE</scope>
    <source>
        <strain evidence="14">IBT 29864</strain>
    </source>
</reference>
<name>A0A9W9S4A0_9EURO</name>
<evidence type="ECO:0000259" key="12">
    <source>
        <dbReference type="PROSITE" id="PS51782"/>
    </source>
</evidence>
<evidence type="ECO:0000256" key="5">
    <source>
        <dbReference type="ARBA" id="ARBA00023024"/>
    </source>
</evidence>
<dbReference type="Proteomes" id="UP001147782">
    <property type="component" value="Unassembled WGS sequence"/>
</dbReference>
<dbReference type="GO" id="GO:0008843">
    <property type="term" value="F:endochitinase activity"/>
    <property type="evidence" value="ECO:0007669"/>
    <property type="project" value="UniProtKB-EC"/>
</dbReference>
<gene>
    <name evidence="14" type="ORF">N7496_007147</name>
</gene>
<keyword evidence="11" id="KW-0732">Signal</keyword>
<keyword evidence="8 10" id="KW-0326">Glycosidase</keyword>
<evidence type="ECO:0000256" key="8">
    <source>
        <dbReference type="ARBA" id="ARBA00023295"/>
    </source>
</evidence>
<dbReference type="InterPro" id="IPR011583">
    <property type="entry name" value="Chitinase_II/V-like_cat"/>
</dbReference>
<evidence type="ECO:0000256" key="4">
    <source>
        <dbReference type="ARBA" id="ARBA00022801"/>
    </source>
</evidence>
<keyword evidence="15" id="KW-1185">Reference proteome</keyword>
<dbReference type="GO" id="GO:0008061">
    <property type="term" value="F:chitin binding"/>
    <property type="evidence" value="ECO:0007669"/>
    <property type="project" value="UniProtKB-KW"/>
</dbReference>
<keyword evidence="4 10" id="KW-0378">Hydrolase</keyword>
<organism evidence="14 15">
    <name type="scientific">Penicillium cataractarum</name>
    <dbReference type="NCBI Taxonomy" id="2100454"/>
    <lineage>
        <taxon>Eukaryota</taxon>
        <taxon>Fungi</taxon>
        <taxon>Dikarya</taxon>
        <taxon>Ascomycota</taxon>
        <taxon>Pezizomycotina</taxon>
        <taxon>Eurotiomycetes</taxon>
        <taxon>Eurotiomycetidae</taxon>
        <taxon>Eurotiales</taxon>
        <taxon>Aspergillaceae</taxon>
        <taxon>Penicillium</taxon>
    </lineage>
</organism>
<dbReference type="CDD" id="cd00118">
    <property type="entry name" value="LysM"/>
    <property type="match status" value="1"/>
</dbReference>
<proteinExistence type="predicted"/>
<dbReference type="InterPro" id="IPR036779">
    <property type="entry name" value="LysM_dom_sf"/>
</dbReference>
<evidence type="ECO:0000313" key="14">
    <source>
        <dbReference type="EMBL" id="KAJ5371055.1"/>
    </source>
</evidence>
<dbReference type="CDD" id="cd00035">
    <property type="entry name" value="ChtBD1"/>
    <property type="match status" value="1"/>
</dbReference>
<evidence type="ECO:0000256" key="10">
    <source>
        <dbReference type="RuleBase" id="RU000489"/>
    </source>
</evidence>
<dbReference type="Gene3D" id="3.30.60.10">
    <property type="entry name" value="Endochitinase-like"/>
    <property type="match status" value="1"/>
</dbReference>
<evidence type="ECO:0000256" key="2">
    <source>
        <dbReference type="ARBA" id="ARBA00012729"/>
    </source>
</evidence>
<dbReference type="GeneID" id="81439255"/>
<evidence type="ECO:0000259" key="13">
    <source>
        <dbReference type="PROSITE" id="PS51910"/>
    </source>
</evidence>
<feature type="domain" description="GH18" evidence="13">
    <location>
        <begin position="499"/>
        <end position="676"/>
    </location>
</feature>
<dbReference type="AlphaFoldDB" id="A0A9W9S4A0"/>
<dbReference type="InterPro" id="IPR001579">
    <property type="entry name" value="Glyco_hydro_18_chit_AS"/>
</dbReference>
<keyword evidence="7" id="KW-0119">Carbohydrate metabolism</keyword>
<dbReference type="GO" id="GO:0006032">
    <property type="term" value="P:chitin catabolic process"/>
    <property type="evidence" value="ECO:0007669"/>
    <property type="project" value="UniProtKB-KW"/>
</dbReference>
<dbReference type="SMART" id="SM00636">
    <property type="entry name" value="Glyco_18"/>
    <property type="match status" value="1"/>
</dbReference>
<dbReference type="EMBL" id="JAPZBS010000005">
    <property type="protein sequence ID" value="KAJ5371055.1"/>
    <property type="molecule type" value="Genomic_DNA"/>
</dbReference>
<evidence type="ECO:0000256" key="7">
    <source>
        <dbReference type="ARBA" id="ARBA00023277"/>
    </source>
</evidence>
<dbReference type="PROSITE" id="PS51782">
    <property type="entry name" value="LYSM"/>
    <property type="match status" value="2"/>
</dbReference>
<dbReference type="InterPro" id="IPR017853">
    <property type="entry name" value="GH"/>
</dbReference>
<dbReference type="Gene3D" id="3.20.20.80">
    <property type="entry name" value="Glycosidases"/>
    <property type="match status" value="1"/>
</dbReference>
<dbReference type="InterPro" id="IPR036861">
    <property type="entry name" value="Endochitinase-like_sf"/>
</dbReference>
<dbReference type="GO" id="GO:0000272">
    <property type="term" value="P:polysaccharide catabolic process"/>
    <property type="evidence" value="ECO:0007669"/>
    <property type="project" value="UniProtKB-KW"/>
</dbReference>
<evidence type="ECO:0000256" key="3">
    <source>
        <dbReference type="ARBA" id="ARBA00022669"/>
    </source>
</evidence>
<comment type="caution">
    <text evidence="14">The sequence shown here is derived from an EMBL/GenBank/DDBJ whole genome shotgun (WGS) entry which is preliminary data.</text>
</comment>
<comment type="catalytic activity">
    <reaction evidence="1">
        <text>Random endo-hydrolysis of N-acetyl-beta-D-glucosaminide (1-&gt;4)-beta-linkages in chitin and chitodextrins.</text>
        <dbReference type="EC" id="3.2.1.14"/>
    </reaction>
</comment>
<dbReference type="InterPro" id="IPR018392">
    <property type="entry name" value="LysM"/>
</dbReference>
<dbReference type="RefSeq" id="XP_056555489.1">
    <property type="nucleotide sequence ID" value="XM_056700076.1"/>
</dbReference>
<feature type="domain" description="LysM" evidence="12">
    <location>
        <begin position="292"/>
        <end position="335"/>
    </location>
</feature>
<dbReference type="Gene3D" id="3.10.350.10">
    <property type="entry name" value="LysM domain"/>
    <property type="match status" value="2"/>
</dbReference>
<dbReference type="InterPro" id="IPR001223">
    <property type="entry name" value="Glyco_hydro18_cat"/>
</dbReference>
<dbReference type="PANTHER" id="PTHR47700:SF2">
    <property type="entry name" value="CHITINASE"/>
    <property type="match status" value="1"/>
</dbReference>
<feature type="domain" description="LysM" evidence="12">
    <location>
        <begin position="354"/>
        <end position="402"/>
    </location>
</feature>
<sequence length="676" mass="72350">MAFTILVLIGWLALETFATSLSVLESEFNSPANVSARARVQKPTRCPDHCSYDSTQWFVYSSTSRVARCNQTMLLDFMLHTPLNNSDTRHTIYACTANATAGLVSEESYEVGLWSAADTTTSASSLNLTPLNHVKEYMTENCQKSSIFAFSEFEEMAVGVYVGGSLQHADNIDSAAQKVTKMLKSTDTPQSMVLQYCGTSSNYTLGIAVDLNGDLAAVQQYVLTWSDGECVSGFATSQAVPMTLFSSKASTAETSSSSPKNNTTLSVRSFRHHSHDHENSHSHSLHRRSTCSYVQVFGGDTCTTLAAECGITLAEFEEYNTACSSPLAVGQYLCCSSGSLPDFSPSAYANGTCYTYNVGSGDTCSALAAEYSLTVDEINGFNNNTWGWYGCDDLQAGQAMCLSNGTAPYPLAIANAVCGPQVPGTNFTGTDGAADWAALNPCPLNACCDIWGECGATPDYCNDTLAASGAPGTAPAGSNGCIFNCGTDIVNNATAPASYAAVGYFEAYNVDRSCLNMDAISIDPTKYTHVHFAFGNITSNFSISVAGQEQQFEYFKELVGMKRIISFGGWDFSTNVDTYMIFREGVAAANRDTLVNNVVEFVTSNALDGVDFDWEYPGEPDIPGIPAGSDEDGSNYLAFLQALRTALPDKSISISAPASYYYLKAFPIAAIAEVVD</sequence>
<dbReference type="OrthoDB" id="4367005at2759"/>